<dbReference type="AlphaFoldDB" id="A0A164RMK1"/>
<sequence>MHPSLVKFCKLNALPGLVKNWFPKIWCHYVELHQEMCKENPDMDIIAQHCPFFGMSQNFGPEAVSVCHVDTKNLVSGLCLIFVFGLFDFKKGGHLVLHEAELILEAPHGSILIIPSAALTHENIALLLGAGKEERYVFTMYSAGGLFRYRDHGWKSDKIWKEENGEWPELDEKIWREGCARFLTLNQLKAEKLAKQTSL</sequence>
<organism evidence="1 2">
    <name type="scientific">Sistotremastrum niveocremeum HHB9708</name>
    <dbReference type="NCBI Taxonomy" id="1314777"/>
    <lineage>
        <taxon>Eukaryota</taxon>
        <taxon>Fungi</taxon>
        <taxon>Dikarya</taxon>
        <taxon>Basidiomycota</taxon>
        <taxon>Agaricomycotina</taxon>
        <taxon>Agaricomycetes</taxon>
        <taxon>Sistotremastrales</taxon>
        <taxon>Sistotremastraceae</taxon>
        <taxon>Sertulicium</taxon>
        <taxon>Sertulicium niveocremeum</taxon>
    </lineage>
</organism>
<proteinExistence type="predicted"/>
<evidence type="ECO:0000313" key="2">
    <source>
        <dbReference type="Proteomes" id="UP000076722"/>
    </source>
</evidence>
<reference evidence="1 2" key="1">
    <citation type="journal article" date="2016" name="Mol. Biol. Evol.">
        <title>Comparative Genomics of Early-Diverging Mushroom-Forming Fungi Provides Insights into the Origins of Lignocellulose Decay Capabilities.</title>
        <authorList>
            <person name="Nagy L.G."/>
            <person name="Riley R."/>
            <person name="Tritt A."/>
            <person name="Adam C."/>
            <person name="Daum C."/>
            <person name="Floudas D."/>
            <person name="Sun H."/>
            <person name="Yadav J.S."/>
            <person name="Pangilinan J."/>
            <person name="Larsson K.H."/>
            <person name="Matsuura K."/>
            <person name="Barry K."/>
            <person name="Labutti K."/>
            <person name="Kuo R."/>
            <person name="Ohm R.A."/>
            <person name="Bhattacharya S.S."/>
            <person name="Shirouzu T."/>
            <person name="Yoshinaga Y."/>
            <person name="Martin F.M."/>
            <person name="Grigoriev I.V."/>
            <person name="Hibbett D.S."/>
        </authorList>
    </citation>
    <scope>NUCLEOTIDE SEQUENCE [LARGE SCALE GENOMIC DNA]</scope>
    <source>
        <strain evidence="1 2">HHB9708</strain>
    </source>
</reference>
<dbReference type="STRING" id="1314777.A0A164RMK1"/>
<dbReference type="Proteomes" id="UP000076722">
    <property type="component" value="Unassembled WGS sequence"/>
</dbReference>
<evidence type="ECO:0000313" key="1">
    <source>
        <dbReference type="EMBL" id="KZS90696.1"/>
    </source>
</evidence>
<dbReference type="OrthoDB" id="3202607at2759"/>
<evidence type="ECO:0008006" key="3">
    <source>
        <dbReference type="Google" id="ProtNLM"/>
    </source>
</evidence>
<dbReference type="EMBL" id="KV419420">
    <property type="protein sequence ID" value="KZS90696.1"/>
    <property type="molecule type" value="Genomic_DNA"/>
</dbReference>
<accession>A0A164RMK1</accession>
<protein>
    <recommendedName>
        <fullName evidence="3">Prolyl 4-hydroxylase alpha subunit Fe(2+) 2OG dioxygenase domain-containing protein</fullName>
    </recommendedName>
</protein>
<gene>
    <name evidence="1" type="ORF">SISNIDRAFT_519427</name>
</gene>
<dbReference type="Gene3D" id="3.60.130.30">
    <property type="match status" value="1"/>
</dbReference>
<name>A0A164RMK1_9AGAM</name>
<keyword evidence="2" id="KW-1185">Reference proteome</keyword>